<feature type="domain" description="TOG" evidence="5">
    <location>
        <begin position="80"/>
        <end position="308"/>
    </location>
</feature>
<feature type="domain" description="TOG" evidence="5">
    <location>
        <begin position="874"/>
        <end position="1104"/>
    </location>
</feature>
<dbReference type="InterPro" id="IPR048491">
    <property type="entry name" value="XMAP215_CLASP_TOG"/>
</dbReference>
<feature type="compositionally biased region" description="Basic and acidic residues" evidence="4">
    <location>
        <begin position="554"/>
        <end position="598"/>
    </location>
</feature>
<feature type="domain" description="TOG" evidence="5">
    <location>
        <begin position="1177"/>
        <end position="1414"/>
    </location>
</feature>
<feature type="region of interest" description="Disordered" evidence="4">
    <location>
        <begin position="1"/>
        <end position="97"/>
    </location>
</feature>
<accession>A0A1R2CYB5</accession>
<dbReference type="InterPro" id="IPR034085">
    <property type="entry name" value="TOG"/>
</dbReference>
<dbReference type="GO" id="GO:0007051">
    <property type="term" value="P:spindle organization"/>
    <property type="evidence" value="ECO:0007669"/>
    <property type="project" value="InterPro"/>
</dbReference>
<dbReference type="Gene3D" id="1.25.10.10">
    <property type="entry name" value="Leucine-rich Repeat Variant"/>
    <property type="match status" value="5"/>
</dbReference>
<feature type="compositionally biased region" description="Basic and acidic residues" evidence="4">
    <location>
        <begin position="1551"/>
        <end position="1565"/>
    </location>
</feature>
<evidence type="ECO:0000313" key="6">
    <source>
        <dbReference type="EMBL" id="OMJ93985.1"/>
    </source>
</evidence>
<evidence type="ECO:0000256" key="4">
    <source>
        <dbReference type="SAM" id="MobiDB-lite"/>
    </source>
</evidence>
<sequence length="2003" mass="226241">MQVNEDRPLKSTRVTNFTEFPSDPSSISFDSSSISEMSIPQEPVIVSRNERPLGGKGNYNFGPEEAFKGKNPSQSELQGEDPPEETGEDETGPLEKRIESKVWKTRAKALEELLKLMEKDLFLLSTHLGNLVKFISDSHPAVQEKGLDIFKLYMEKTPDSLLSMTEVIVKTLIDKGLSNAKTTIKQMAGTIVLDFYAEQKDDGQAFIQGLIVCLENKTPKLQISAINCATSLIQAFGVRHVLYKTFLPIIEKHACSTNASLRSEALSFFKELYKWIRELVLSSTQQLKKPQQEELQKAFEEIKDFPTATRFFKCKGPEKPSKNQNNIIDIYEMADAKDIFSKFPQEWVEKVLAMEKWADKKQALEQVNIEANYPKLADKNPGALVDLAKKLINDNNVNVMVQAVKLVGLLSKGLRKSFEIYSKEFFPMFLDKLKEKKTLIIQEVFIGLDNLLFSLTMDSVMIELEEALDDKATAMKINLMTWIQRTYSTFGIDKLGKSPKEVALMIKKITDDSTASIRNEAFKTLSILIGRFPEQCNPVIRDFPEAKIKKLKEFAENKPESAEPEEEKKMPPKAEKAPEKPLEKPVEKSELPPKKPSERPTQIKKLTEPQRDEDLNALVSAEEAENILSSLLHPSTIPNLKETNWKDKQSGLQEMISWAKNNLEILGEFSEPLVRMVRVTVKDWKENNCAVCKCAFELVEYIAKSIDISRKAAYIVLGPQALEKLGDPKLSESYTSCLISICEALGPKFVIGHIIKNTSDCTKPKLFSECSSTISKIIMDFGIHRVVLKDIVDYCKIGLNQANPVMKKASVSLTITIYTFIGEAIQSLMKDIKEATMKALNEELSKVTVSPPTIFKSVRGEEEVKFDAKKLLDNAIPRVNISQSITPGILKKLTDSNWKVRKEGLDDIEAILEQNGKRVLPGGLEELFKSIKSKLEDANKSIVRATFTVVNKLAESINGEIIIYNKYVVPGLLANLGDKQSLLRQDALASIDKWADETGKESIINYSGQPLTIDNADLRTELLNWLLAHKDVFPKCDMKQMAPGILSCLQDRTANIRNAAETLFGETIMMIGISTYEPLMKDIKPAVISTLKPIFEKFRAPEEPEETKKAPSTPQGAAKARTMLKKSSTKIVADHEVKTTRNKTQALDIRILTSGEKEKRLDYDSRYKWSVEEIRPDYLDKLKEQIRGAFSPDLSNLLFNSDFKKQAEGAGFLTNMVNADENELIDYFDLVFKWSWIELIISSNTQIYKAVLELDLLVVGKLEGLGYQVTETEANLILPVLCDKSGQNNVVFRVLIRNIIHSFCKIYPPDKVFQVVLNGLNSKNARSKVECIEEIGSLVKDYGSTLALAKDVKSISKQVNSADNNVRAAAVNTIGEIFKVIGDKTWNLIGDLPDKAKGILEQRFKIKLQEGGKTDETKKPEKKNAEAQRPEPRKSVEKPTGTFRSQEPRKNIENKLLANTLSPFDFKKVHEKKNSESNKGSDKHLRTERQDFGSHSNIDMDKVAEKLFNIEKEIGKVSEHDLNEEKKHLKGKFSPKEGLKKNPSNDLLQIPKDKNSPRREGSELSDRINMYIKRKELNTAKSHHDLEEHHEKKPKELIVENIDLNSTSKSHEPSERKLFTMNLINLIQSLNSLNIQSQTSALQTLHDDVLENLQNYEKALRKYSNEFCYSIICIIPRIFIMRNPSSGFALLCFKTTYKFCSIENVVKMFNELQIFHLCDEVLKILAGDLCDKFEDKSDGEQAIKILNQILIKVLDFSQTNAMFDIMFKLLTTYKSSPNTKLTGILIKCILKLAKTIQTMRDEINLEKLLWSIHEYLTSNCSANEELGLKAMKTIVNEIVKILGEDIHKTYSIITEHHIDDIYISEWIDTCLKALAHSQSIQVSSGNKAEMLKDIVTKLMASKTYGQGVSELAVFLENNPNIDISAAFSCIPESFQEKILSDVHENKKQKPIPSFDSNEMLSRIAMMKQRYGLGSPSGATADLKNKVESLVENLENNKLSMPKN</sequence>
<keyword evidence="3" id="KW-0206">Cytoskeleton</keyword>
<reference evidence="6 7" key="1">
    <citation type="submission" date="2016-11" db="EMBL/GenBank/DDBJ databases">
        <title>The macronuclear genome of Stentor coeruleus: a giant cell with tiny introns.</title>
        <authorList>
            <person name="Slabodnick M."/>
            <person name="Ruby J.G."/>
            <person name="Reiff S.B."/>
            <person name="Swart E.C."/>
            <person name="Gosai S."/>
            <person name="Prabakaran S."/>
            <person name="Witkowska E."/>
            <person name="Larue G.E."/>
            <person name="Fisher S."/>
            <person name="Freeman R.M."/>
            <person name="Gunawardena J."/>
            <person name="Chu W."/>
            <person name="Stover N.A."/>
            <person name="Gregory B.D."/>
            <person name="Nowacki M."/>
            <person name="Derisi J."/>
            <person name="Roy S.W."/>
            <person name="Marshall W.F."/>
            <person name="Sood P."/>
        </authorList>
    </citation>
    <scope>NUCLEOTIDE SEQUENCE [LARGE SCALE GENOMIC DNA]</scope>
    <source>
        <strain evidence="6">WM001</strain>
    </source>
</reference>
<feature type="compositionally biased region" description="Basic and acidic residues" evidence="4">
    <location>
        <begin position="1099"/>
        <end position="1109"/>
    </location>
</feature>
<dbReference type="Proteomes" id="UP000187209">
    <property type="component" value="Unassembled WGS sequence"/>
</dbReference>
<dbReference type="GO" id="GO:0030951">
    <property type="term" value="P:establishment or maintenance of microtubule cytoskeleton polarity"/>
    <property type="evidence" value="ECO:0007669"/>
    <property type="project" value="InterPro"/>
</dbReference>
<evidence type="ECO:0000256" key="3">
    <source>
        <dbReference type="ARBA" id="ARBA00023212"/>
    </source>
</evidence>
<evidence type="ECO:0000259" key="5">
    <source>
        <dbReference type="SMART" id="SM01349"/>
    </source>
</evidence>
<dbReference type="PANTHER" id="PTHR12609">
    <property type="entry name" value="MICROTUBULE ASSOCIATED PROTEIN XMAP215"/>
    <property type="match status" value="1"/>
</dbReference>
<feature type="region of interest" description="Disordered" evidence="4">
    <location>
        <begin position="1410"/>
        <end position="1498"/>
    </location>
</feature>
<protein>
    <recommendedName>
        <fullName evidence="5">TOG domain-containing protein</fullName>
    </recommendedName>
</protein>
<evidence type="ECO:0000256" key="2">
    <source>
        <dbReference type="ARBA" id="ARBA00022490"/>
    </source>
</evidence>
<feature type="domain" description="TOG" evidence="5">
    <location>
        <begin position="617"/>
        <end position="853"/>
    </location>
</feature>
<feature type="domain" description="TOG" evidence="5">
    <location>
        <begin position="332"/>
        <end position="564"/>
    </location>
</feature>
<dbReference type="GO" id="GO:0061863">
    <property type="term" value="F:microtubule plus end polymerase"/>
    <property type="evidence" value="ECO:0007669"/>
    <property type="project" value="InterPro"/>
</dbReference>
<comment type="caution">
    <text evidence="6">The sequence shown here is derived from an EMBL/GenBank/DDBJ whole genome shotgun (WGS) entry which is preliminary data.</text>
</comment>
<feature type="compositionally biased region" description="Low complexity" evidence="4">
    <location>
        <begin position="20"/>
        <end position="35"/>
    </location>
</feature>
<name>A0A1R2CYB5_9CILI</name>
<dbReference type="Pfam" id="PF21041">
    <property type="entry name" value="XMAP215_CLASP_TOG"/>
    <property type="match status" value="3"/>
</dbReference>
<organism evidence="6 7">
    <name type="scientific">Stentor coeruleus</name>
    <dbReference type="NCBI Taxonomy" id="5963"/>
    <lineage>
        <taxon>Eukaryota</taxon>
        <taxon>Sar</taxon>
        <taxon>Alveolata</taxon>
        <taxon>Ciliophora</taxon>
        <taxon>Postciliodesmatophora</taxon>
        <taxon>Heterotrichea</taxon>
        <taxon>Heterotrichida</taxon>
        <taxon>Stentoridae</taxon>
        <taxon>Stentor</taxon>
    </lineage>
</organism>
<feature type="compositionally biased region" description="Basic and acidic residues" evidence="4">
    <location>
        <begin position="1410"/>
        <end position="1437"/>
    </location>
</feature>
<dbReference type="GO" id="GO:0046785">
    <property type="term" value="P:microtubule polymerization"/>
    <property type="evidence" value="ECO:0007669"/>
    <property type="project" value="InterPro"/>
</dbReference>
<dbReference type="OrthoDB" id="312051at2759"/>
<proteinExistence type="predicted"/>
<gene>
    <name evidence="6" type="ORF">SteCoe_2894</name>
</gene>
<keyword evidence="7" id="KW-1185">Reference proteome</keyword>
<keyword evidence="2" id="KW-0963">Cytoplasm</keyword>
<feature type="compositionally biased region" description="Basic and acidic residues" evidence="4">
    <location>
        <begin position="1465"/>
        <end position="1498"/>
    </location>
</feature>
<evidence type="ECO:0000256" key="1">
    <source>
        <dbReference type="ARBA" id="ARBA00004245"/>
    </source>
</evidence>
<dbReference type="GO" id="GO:0005856">
    <property type="term" value="C:cytoskeleton"/>
    <property type="evidence" value="ECO:0007669"/>
    <property type="project" value="UniProtKB-SubCell"/>
</dbReference>
<dbReference type="InterPro" id="IPR045110">
    <property type="entry name" value="XMAP215"/>
</dbReference>
<dbReference type="InterPro" id="IPR011989">
    <property type="entry name" value="ARM-like"/>
</dbReference>
<feature type="region of interest" description="Disordered" evidence="4">
    <location>
        <begin position="1519"/>
        <end position="1565"/>
    </location>
</feature>
<feature type="region of interest" description="Disordered" evidence="4">
    <location>
        <begin position="554"/>
        <end position="612"/>
    </location>
</feature>
<dbReference type="SUPFAM" id="SSF48371">
    <property type="entry name" value="ARM repeat"/>
    <property type="match status" value="2"/>
</dbReference>
<feature type="region of interest" description="Disordered" evidence="4">
    <location>
        <begin position="1099"/>
        <end position="1121"/>
    </location>
</feature>
<dbReference type="InterPro" id="IPR016024">
    <property type="entry name" value="ARM-type_fold"/>
</dbReference>
<dbReference type="SMART" id="SM01349">
    <property type="entry name" value="TOG"/>
    <property type="match status" value="5"/>
</dbReference>
<evidence type="ECO:0000313" key="7">
    <source>
        <dbReference type="Proteomes" id="UP000187209"/>
    </source>
</evidence>
<dbReference type="GO" id="GO:0051010">
    <property type="term" value="F:microtubule plus-end binding"/>
    <property type="evidence" value="ECO:0007669"/>
    <property type="project" value="InterPro"/>
</dbReference>
<comment type="subcellular location">
    <subcellularLocation>
        <location evidence="1">Cytoplasm</location>
        <location evidence="1">Cytoskeleton</location>
    </subcellularLocation>
</comment>
<feature type="compositionally biased region" description="Acidic residues" evidence="4">
    <location>
        <begin position="78"/>
        <end position="92"/>
    </location>
</feature>
<dbReference type="EMBL" id="MPUH01000033">
    <property type="protein sequence ID" value="OMJ93985.1"/>
    <property type="molecule type" value="Genomic_DNA"/>
</dbReference>